<name>A0A0F9E9K2_9ZZZZ</name>
<reference evidence="1" key="1">
    <citation type="journal article" date="2015" name="Nature">
        <title>Complex archaea that bridge the gap between prokaryotes and eukaryotes.</title>
        <authorList>
            <person name="Spang A."/>
            <person name="Saw J.H."/>
            <person name="Jorgensen S.L."/>
            <person name="Zaremba-Niedzwiedzka K."/>
            <person name="Martijn J."/>
            <person name="Lind A.E."/>
            <person name="van Eijk R."/>
            <person name="Schleper C."/>
            <person name="Guy L."/>
            <person name="Ettema T.J."/>
        </authorList>
    </citation>
    <scope>NUCLEOTIDE SEQUENCE</scope>
</reference>
<evidence type="ECO:0000313" key="1">
    <source>
        <dbReference type="EMBL" id="KKL26521.1"/>
    </source>
</evidence>
<dbReference type="AlphaFoldDB" id="A0A0F9E9K2"/>
<comment type="caution">
    <text evidence="1">The sequence shown here is derived from an EMBL/GenBank/DDBJ whole genome shotgun (WGS) entry which is preliminary data.</text>
</comment>
<sequence length="113" mass="13092">MKLGPVQGPLTIVEYDRVLKFTGAVEMKLREYVFGRRLTTEARIRYADLPEYPLLVVEFTWADDLMDGNRIRFQGWKSLHQLEDLDQEQDTTYETSVSIFVEKALTSIATGRC</sequence>
<proteinExistence type="predicted"/>
<accession>A0A0F9E9K2</accession>
<organism evidence="1">
    <name type="scientific">marine sediment metagenome</name>
    <dbReference type="NCBI Taxonomy" id="412755"/>
    <lineage>
        <taxon>unclassified sequences</taxon>
        <taxon>metagenomes</taxon>
        <taxon>ecological metagenomes</taxon>
    </lineage>
</organism>
<gene>
    <name evidence="1" type="ORF">LCGC14_2394460</name>
</gene>
<dbReference type="EMBL" id="LAZR01035808">
    <property type="protein sequence ID" value="KKL26521.1"/>
    <property type="molecule type" value="Genomic_DNA"/>
</dbReference>
<protein>
    <submittedName>
        <fullName evidence="1">Uncharacterized protein</fullName>
    </submittedName>
</protein>